<protein>
    <submittedName>
        <fullName evidence="1">Uncharacterized protein</fullName>
    </submittedName>
</protein>
<dbReference type="EMBL" id="GBRH01233207">
    <property type="protein sequence ID" value="JAD64688.1"/>
    <property type="molecule type" value="Transcribed_RNA"/>
</dbReference>
<organism evidence="1">
    <name type="scientific">Arundo donax</name>
    <name type="common">Giant reed</name>
    <name type="synonym">Donax arundinaceus</name>
    <dbReference type="NCBI Taxonomy" id="35708"/>
    <lineage>
        <taxon>Eukaryota</taxon>
        <taxon>Viridiplantae</taxon>
        <taxon>Streptophyta</taxon>
        <taxon>Embryophyta</taxon>
        <taxon>Tracheophyta</taxon>
        <taxon>Spermatophyta</taxon>
        <taxon>Magnoliopsida</taxon>
        <taxon>Liliopsida</taxon>
        <taxon>Poales</taxon>
        <taxon>Poaceae</taxon>
        <taxon>PACMAD clade</taxon>
        <taxon>Arundinoideae</taxon>
        <taxon>Arundineae</taxon>
        <taxon>Arundo</taxon>
    </lineage>
</organism>
<proteinExistence type="predicted"/>
<evidence type="ECO:0000313" key="1">
    <source>
        <dbReference type="EMBL" id="JAD64688.1"/>
    </source>
</evidence>
<reference evidence="1" key="2">
    <citation type="journal article" date="2015" name="Data Brief">
        <title>Shoot transcriptome of the giant reed, Arundo donax.</title>
        <authorList>
            <person name="Barrero R.A."/>
            <person name="Guerrero F.D."/>
            <person name="Moolhuijzen P."/>
            <person name="Goolsby J.A."/>
            <person name="Tidwell J."/>
            <person name="Bellgard S.E."/>
            <person name="Bellgard M.I."/>
        </authorList>
    </citation>
    <scope>NUCLEOTIDE SEQUENCE</scope>
    <source>
        <tissue evidence="1">Shoot tissue taken approximately 20 cm above the soil surface</tissue>
    </source>
</reference>
<dbReference type="AlphaFoldDB" id="A0A0A9BRF0"/>
<sequence length="29" mass="3520">MVHAQLSPWVWCYACITFDKLRVQVKLHF</sequence>
<accession>A0A0A9BRF0</accession>
<reference evidence="1" key="1">
    <citation type="submission" date="2014-09" db="EMBL/GenBank/DDBJ databases">
        <authorList>
            <person name="Magalhaes I.L.F."/>
            <person name="Oliveira U."/>
            <person name="Santos F.R."/>
            <person name="Vidigal T.H.D.A."/>
            <person name="Brescovit A.D."/>
            <person name="Santos A.J."/>
        </authorList>
    </citation>
    <scope>NUCLEOTIDE SEQUENCE</scope>
    <source>
        <tissue evidence="1">Shoot tissue taken approximately 20 cm above the soil surface</tissue>
    </source>
</reference>
<name>A0A0A9BRF0_ARUDO</name>